<dbReference type="EMBL" id="JACDUS010000022">
    <property type="protein sequence ID" value="MBA2883261.1"/>
    <property type="molecule type" value="Genomic_DNA"/>
</dbReference>
<evidence type="ECO:0000313" key="2">
    <source>
        <dbReference type="Proteomes" id="UP000525298"/>
    </source>
</evidence>
<dbReference type="GO" id="GO:0004803">
    <property type="term" value="F:transposase activity"/>
    <property type="evidence" value="ECO:0007669"/>
    <property type="project" value="InterPro"/>
</dbReference>
<reference evidence="1 2" key="1">
    <citation type="submission" date="2020-07" db="EMBL/GenBank/DDBJ databases">
        <title>Genomic Encyclopedia of Type Strains, Phase IV (KMG-IV): sequencing the most valuable type-strain genomes for metagenomic binning, comparative biology and taxonomic classification.</title>
        <authorList>
            <person name="Goeker M."/>
        </authorList>
    </citation>
    <scope>NUCLEOTIDE SEQUENCE [LARGE SCALE GENOMIC DNA]</scope>
    <source>
        <strain evidence="1 2">DSM 17721</strain>
    </source>
</reference>
<dbReference type="InterPro" id="IPR002514">
    <property type="entry name" value="Transposase_8"/>
</dbReference>
<dbReference type="GO" id="GO:0043565">
    <property type="term" value="F:sequence-specific DNA binding"/>
    <property type="evidence" value="ECO:0007669"/>
    <property type="project" value="InterPro"/>
</dbReference>
<evidence type="ECO:0000313" key="1">
    <source>
        <dbReference type="EMBL" id="MBA2883261.1"/>
    </source>
</evidence>
<dbReference type="InterPro" id="IPR036388">
    <property type="entry name" value="WH-like_DNA-bd_sf"/>
</dbReference>
<comment type="caution">
    <text evidence="1">The sequence shown here is derived from an EMBL/GenBank/DDBJ whole genome shotgun (WGS) entry which is preliminary data.</text>
</comment>
<keyword evidence="2" id="KW-1185">Reference proteome</keyword>
<name>A0A7W0CCL4_9BACT</name>
<dbReference type="Gene3D" id="1.10.10.10">
    <property type="entry name" value="Winged helix-like DNA-binding domain superfamily/Winged helix DNA-binding domain"/>
    <property type="match status" value="1"/>
</dbReference>
<dbReference type="SUPFAM" id="SSF48295">
    <property type="entry name" value="TrpR-like"/>
    <property type="match status" value="1"/>
</dbReference>
<proteinExistence type="predicted"/>
<organism evidence="1 2">
    <name type="scientific">Desulfosalsimonas propionicica</name>
    <dbReference type="NCBI Taxonomy" id="332175"/>
    <lineage>
        <taxon>Bacteria</taxon>
        <taxon>Pseudomonadati</taxon>
        <taxon>Thermodesulfobacteriota</taxon>
        <taxon>Desulfobacteria</taxon>
        <taxon>Desulfobacterales</taxon>
        <taxon>Desulfosalsimonadaceae</taxon>
        <taxon>Desulfosalsimonas</taxon>
    </lineage>
</organism>
<dbReference type="Pfam" id="PF01527">
    <property type="entry name" value="HTH_Tnp_1"/>
    <property type="match status" value="1"/>
</dbReference>
<sequence length="94" mass="10765">MMSKKRKQYSSQFKAKVALEAVQNESTVAEIAQKYGVHPTMVNNWKRALLDGASNIFDKGQKSQQQNDAKVDELYRQIGQLKVERDFLSKKFGL</sequence>
<gene>
    <name evidence="1" type="ORF">HNR65_003623</name>
</gene>
<accession>A0A7W0CCL4</accession>
<dbReference type="Proteomes" id="UP000525298">
    <property type="component" value="Unassembled WGS sequence"/>
</dbReference>
<dbReference type="InterPro" id="IPR010921">
    <property type="entry name" value="Trp_repressor/repl_initiator"/>
</dbReference>
<dbReference type="AlphaFoldDB" id="A0A7W0CCL4"/>
<protein>
    <submittedName>
        <fullName evidence="1">Transposase-like protein</fullName>
    </submittedName>
</protein>
<dbReference type="GO" id="GO:0006313">
    <property type="term" value="P:DNA transposition"/>
    <property type="evidence" value="ECO:0007669"/>
    <property type="project" value="InterPro"/>
</dbReference>